<dbReference type="EMBL" id="NBSK02000006">
    <property type="protein sequence ID" value="KAJ0200037.1"/>
    <property type="molecule type" value="Genomic_DNA"/>
</dbReference>
<protein>
    <submittedName>
        <fullName evidence="1">Uncharacterized protein</fullName>
    </submittedName>
</protein>
<dbReference type="PANTHER" id="PTHR45786:SF66">
    <property type="entry name" value="HOOK MOTIF PROTEIN, PUTATIVE-RELATED"/>
    <property type="match status" value="1"/>
</dbReference>
<reference evidence="1 2" key="1">
    <citation type="journal article" date="2017" name="Nat. Commun.">
        <title>Genome assembly with in vitro proximity ligation data and whole-genome triplication in lettuce.</title>
        <authorList>
            <person name="Reyes-Chin-Wo S."/>
            <person name="Wang Z."/>
            <person name="Yang X."/>
            <person name="Kozik A."/>
            <person name="Arikit S."/>
            <person name="Song C."/>
            <person name="Xia L."/>
            <person name="Froenicke L."/>
            <person name="Lavelle D.O."/>
            <person name="Truco M.J."/>
            <person name="Xia R."/>
            <person name="Zhu S."/>
            <person name="Xu C."/>
            <person name="Xu H."/>
            <person name="Xu X."/>
            <person name="Cox K."/>
            <person name="Korf I."/>
            <person name="Meyers B.C."/>
            <person name="Michelmore R.W."/>
        </authorList>
    </citation>
    <scope>NUCLEOTIDE SEQUENCE [LARGE SCALE GENOMIC DNA]</scope>
    <source>
        <strain evidence="2">cv. Salinas</strain>
        <tissue evidence="1">Seedlings</tissue>
    </source>
</reference>
<sequence>MLIHPSKKGNAPYIFRLNCQNYHSMGSILPTGGSISKFCQLYINDTENEISNRSTSIVDQRALLRQIIEFLKVMLDSNNALVKSYRMVRGNLHENLGANLKLILIG</sequence>
<proteinExistence type="predicted"/>
<dbReference type="PANTHER" id="PTHR45786">
    <property type="entry name" value="DNA BINDING PROTEIN-LIKE"/>
    <property type="match status" value="1"/>
</dbReference>
<organism evidence="1 2">
    <name type="scientific">Lactuca sativa</name>
    <name type="common">Garden lettuce</name>
    <dbReference type="NCBI Taxonomy" id="4236"/>
    <lineage>
        <taxon>Eukaryota</taxon>
        <taxon>Viridiplantae</taxon>
        <taxon>Streptophyta</taxon>
        <taxon>Embryophyta</taxon>
        <taxon>Tracheophyta</taxon>
        <taxon>Spermatophyta</taxon>
        <taxon>Magnoliopsida</taxon>
        <taxon>eudicotyledons</taxon>
        <taxon>Gunneridae</taxon>
        <taxon>Pentapetalae</taxon>
        <taxon>asterids</taxon>
        <taxon>campanulids</taxon>
        <taxon>Asterales</taxon>
        <taxon>Asteraceae</taxon>
        <taxon>Cichorioideae</taxon>
        <taxon>Cichorieae</taxon>
        <taxon>Lactucinae</taxon>
        <taxon>Lactuca</taxon>
    </lineage>
</organism>
<gene>
    <name evidence="1" type="ORF">LSAT_V11C600335050</name>
</gene>
<evidence type="ECO:0000313" key="1">
    <source>
        <dbReference type="EMBL" id="KAJ0200037.1"/>
    </source>
</evidence>
<dbReference type="AlphaFoldDB" id="A0A9R1V7T1"/>
<evidence type="ECO:0000313" key="2">
    <source>
        <dbReference type="Proteomes" id="UP000235145"/>
    </source>
</evidence>
<dbReference type="Proteomes" id="UP000235145">
    <property type="component" value="Unassembled WGS sequence"/>
</dbReference>
<name>A0A9R1V7T1_LACSA</name>
<keyword evidence="2" id="KW-1185">Reference proteome</keyword>
<comment type="caution">
    <text evidence="1">The sequence shown here is derived from an EMBL/GenBank/DDBJ whole genome shotgun (WGS) entry which is preliminary data.</text>
</comment>
<accession>A0A9R1V7T1</accession>